<dbReference type="Pfam" id="PF14529">
    <property type="entry name" value="Exo_endo_phos_2"/>
    <property type="match status" value="1"/>
</dbReference>
<reference evidence="3" key="1">
    <citation type="submission" date="2022-11" db="UniProtKB">
        <authorList>
            <consortium name="WormBaseParasite"/>
        </authorList>
    </citation>
    <scope>IDENTIFICATION</scope>
</reference>
<dbReference type="Gene3D" id="3.60.10.10">
    <property type="entry name" value="Endonuclease/exonuclease/phosphatase"/>
    <property type="match status" value="1"/>
</dbReference>
<dbReference type="PROSITE" id="PS50878">
    <property type="entry name" value="RT_POL"/>
    <property type="match status" value="1"/>
</dbReference>
<dbReference type="CDD" id="cd01650">
    <property type="entry name" value="RT_nLTR_like"/>
    <property type="match status" value="1"/>
</dbReference>
<dbReference type="Pfam" id="PF00078">
    <property type="entry name" value="RVT_1"/>
    <property type="match status" value="1"/>
</dbReference>
<dbReference type="GO" id="GO:0031012">
    <property type="term" value="C:extracellular matrix"/>
    <property type="evidence" value="ECO:0007669"/>
    <property type="project" value="TreeGrafter"/>
</dbReference>
<keyword evidence="2" id="KW-1185">Reference proteome</keyword>
<dbReference type="GO" id="GO:0003824">
    <property type="term" value="F:catalytic activity"/>
    <property type="evidence" value="ECO:0007669"/>
    <property type="project" value="InterPro"/>
</dbReference>
<accession>A0A914KKI8</accession>
<evidence type="ECO:0000313" key="2">
    <source>
        <dbReference type="Proteomes" id="UP000887563"/>
    </source>
</evidence>
<sequence>MERQRSLVFIGINENDKTTASDKHKEDQHVVEKLLNRLGVESSAVVYRMGKIPTVSGGPRLVKCVLPSSSLQRFALRQWKYKRSEIREDVMFNRLLVRPSLTREQLAAEKEKREMDKKLKEMSFSQVSTHELRCILMSNKYHILFFTESWLNLKIEDSIITQGFPYSLIRSDRQSRKGGGCAILISDLIPFEKIKVPKTLNSDICSIDIFSPINHQKIRVINVYRPTTKESISDFTSLIDSLVFLSSIDYPHIILGDFNFPNLNWAYLNPFPNTLTPFESTFREFLQSTDLHQMVNLPTRDQNFLDLVFTSDKSLVSSLSVEVPFGGSDHNSIIFDIHLNFKTRVKPDPKYNFHKADYSQINSILANIDWILFFYNCTDVESCYNRFVSFLHNIILSHVPLSYNPNSIEHLPLHIQRLNQYRSKLWKNISKPNIKIKFLETSKKLDYEISKFIKNRENKKLSNIKTKFNYVSSFIKPKNTTIPSIIGQNNQHIFSNQIKSNILANQFSSVFSDFDSYSKPFILSHQTLNKIESIIIDPQIVFEAISKIDNTNNTSPDGIPNIFYKKCLDSLVIPLSHIFSMSIMSCKIPSIWKKAIINPIPKIVNPQYPVDFRPISLLCSSSKILEKIITDQLLNFIESNKLLPDCQHGFRKFRSVSTQLIEVVDDFTHSLEIGKNIDVIYFDLAKAFDTVPHLLLISKLFKIGIQGNILSCIKNYLTDRTFKVRVSKNFSEEKQCTSGVPQGSHIGPLLFIIFISDLPEYCKTPNVTIKMFADDLKAYTIFKNFNNVDSPLQNFINKFYDYCQLNGLKIAIEKCSVLHLGKSNPLIKYSIINSPIKEINSDESVRDLGIHFSNDLKWDKHVTIITNKAMRCSFSIFKSIRSKNPKILISLFNIYVRPILEFSSQVFNPYLDKDIKSIEKIQKDFLRWVFRRNYPFTESPGYQNLLTLFQQESLFHRRIKADLNLFHQHICGQISIKNNNSYSISTLKTRNFQNILPIACTTKPRFHSFFVRTARLYKLLPHYMRNSTPNQFKRLLATFNLSQFIDSLPDHHKRLLDKF</sequence>
<evidence type="ECO:0000259" key="1">
    <source>
        <dbReference type="PROSITE" id="PS50878"/>
    </source>
</evidence>
<proteinExistence type="predicted"/>
<feature type="domain" description="Reverse transcriptase" evidence="1">
    <location>
        <begin position="581"/>
        <end position="831"/>
    </location>
</feature>
<protein>
    <submittedName>
        <fullName evidence="3">Reverse transcriptase domain-containing protein</fullName>
    </submittedName>
</protein>
<organism evidence="2 3">
    <name type="scientific">Meloidogyne incognita</name>
    <name type="common">Southern root-knot nematode worm</name>
    <name type="synonym">Oxyuris incognita</name>
    <dbReference type="NCBI Taxonomy" id="6306"/>
    <lineage>
        <taxon>Eukaryota</taxon>
        <taxon>Metazoa</taxon>
        <taxon>Ecdysozoa</taxon>
        <taxon>Nematoda</taxon>
        <taxon>Chromadorea</taxon>
        <taxon>Rhabditida</taxon>
        <taxon>Tylenchina</taxon>
        <taxon>Tylenchomorpha</taxon>
        <taxon>Tylenchoidea</taxon>
        <taxon>Meloidogynidae</taxon>
        <taxon>Meloidogyninae</taxon>
        <taxon>Meloidogyne</taxon>
        <taxon>Meloidogyne incognita group</taxon>
    </lineage>
</organism>
<dbReference type="AlphaFoldDB" id="A0A914KKI8"/>
<dbReference type="PANTHER" id="PTHR33395:SF22">
    <property type="entry name" value="REVERSE TRANSCRIPTASE DOMAIN-CONTAINING PROTEIN"/>
    <property type="match status" value="1"/>
</dbReference>
<dbReference type="PANTHER" id="PTHR33395">
    <property type="entry name" value="TRANSCRIPTASE, PUTATIVE-RELATED-RELATED"/>
    <property type="match status" value="1"/>
</dbReference>
<dbReference type="GO" id="GO:0061343">
    <property type="term" value="P:cell adhesion involved in heart morphogenesis"/>
    <property type="evidence" value="ECO:0007669"/>
    <property type="project" value="TreeGrafter"/>
</dbReference>
<dbReference type="InterPro" id="IPR000477">
    <property type="entry name" value="RT_dom"/>
</dbReference>
<dbReference type="Proteomes" id="UP000887563">
    <property type="component" value="Unplaced"/>
</dbReference>
<dbReference type="SUPFAM" id="SSF56672">
    <property type="entry name" value="DNA/RNA polymerases"/>
    <property type="match status" value="1"/>
</dbReference>
<dbReference type="GO" id="GO:0007508">
    <property type="term" value="P:larval heart development"/>
    <property type="evidence" value="ECO:0007669"/>
    <property type="project" value="TreeGrafter"/>
</dbReference>
<dbReference type="InterPro" id="IPR036691">
    <property type="entry name" value="Endo/exonu/phosph_ase_sf"/>
</dbReference>
<dbReference type="SUPFAM" id="SSF56219">
    <property type="entry name" value="DNase I-like"/>
    <property type="match status" value="1"/>
</dbReference>
<name>A0A914KKI8_MELIC</name>
<dbReference type="InterPro" id="IPR043502">
    <property type="entry name" value="DNA/RNA_pol_sf"/>
</dbReference>
<dbReference type="InterPro" id="IPR005135">
    <property type="entry name" value="Endo/exonuclease/phosphatase"/>
</dbReference>
<dbReference type="WBParaSite" id="Minc3s00032g01938">
    <property type="protein sequence ID" value="Minc3s00032g01938"/>
    <property type="gene ID" value="Minc3s00032g01938"/>
</dbReference>
<dbReference type="PRINTS" id="PR01345">
    <property type="entry name" value="CERVTRCPTASE"/>
</dbReference>
<evidence type="ECO:0000313" key="3">
    <source>
        <dbReference type="WBParaSite" id="Minc3s00032g01938"/>
    </source>
</evidence>